<keyword evidence="3" id="KW-1185">Reference proteome</keyword>
<name>A0A3N0AGQ8_9ACTN</name>
<dbReference type="AlphaFoldDB" id="A0A3N0AGQ8"/>
<gene>
    <name evidence="2" type="ORF">DMP07_03340</name>
</gene>
<feature type="domain" description="SLH" evidence="1">
    <location>
        <begin position="747"/>
        <end position="811"/>
    </location>
</feature>
<dbReference type="RefSeq" id="WP_123197731.1">
    <property type="nucleotide sequence ID" value="NZ_QICB01000002.1"/>
</dbReference>
<accession>A0A3N0AGQ8</accession>
<dbReference type="PROSITE" id="PS51272">
    <property type="entry name" value="SLH"/>
    <property type="match status" value="3"/>
</dbReference>
<proteinExistence type="predicted"/>
<organism evidence="2 3">
    <name type="scientific">Slackia faecicanis</name>
    <dbReference type="NCBI Taxonomy" id="255723"/>
    <lineage>
        <taxon>Bacteria</taxon>
        <taxon>Bacillati</taxon>
        <taxon>Actinomycetota</taxon>
        <taxon>Coriobacteriia</taxon>
        <taxon>Eggerthellales</taxon>
        <taxon>Eggerthellaceae</taxon>
        <taxon>Slackia</taxon>
    </lineage>
</organism>
<dbReference type="OrthoDB" id="9804511at2"/>
<comment type="caution">
    <text evidence="2">The sequence shown here is derived from an EMBL/GenBank/DDBJ whole genome shotgun (WGS) entry which is preliminary data.</text>
</comment>
<dbReference type="InterPro" id="IPR001119">
    <property type="entry name" value="SLH_dom"/>
</dbReference>
<reference evidence="3" key="1">
    <citation type="submission" date="2018-05" db="EMBL/GenBank/DDBJ databases">
        <title>Genome Sequencing of selected type strains of the family Eggerthellaceae.</title>
        <authorList>
            <person name="Danylec N."/>
            <person name="Stoll D.A."/>
            <person name="Doetsch A."/>
            <person name="Huch M."/>
        </authorList>
    </citation>
    <scope>NUCLEOTIDE SEQUENCE [LARGE SCALE GENOMIC DNA]</scope>
    <source>
        <strain evidence="3">DSM 17537</strain>
    </source>
</reference>
<feature type="domain" description="SLH" evidence="1">
    <location>
        <begin position="675"/>
        <end position="741"/>
    </location>
</feature>
<evidence type="ECO:0000259" key="1">
    <source>
        <dbReference type="PROSITE" id="PS51272"/>
    </source>
</evidence>
<evidence type="ECO:0000313" key="3">
    <source>
        <dbReference type="Proteomes" id="UP000267368"/>
    </source>
</evidence>
<protein>
    <recommendedName>
        <fullName evidence="1">SLH domain-containing protein</fullName>
    </recommendedName>
</protein>
<evidence type="ECO:0000313" key="2">
    <source>
        <dbReference type="EMBL" id="RNL20630.1"/>
    </source>
</evidence>
<sequence>MTAYVNDEQKKEGAYGKAVKATLAATLAAGMVPAAAAFADEPAEAAEGNDVEVLAANPADLWQGGVFAMEDNNGNVVELKKDAAGAYKTVELTFNGENQLLVPVSVDPEGDETTVESLKDNKDYKVYYQYNQNVDKPEDGTWNNVQHPQTVGLANNRANLFRVVVEAVAGPYKGAKQAFQFKFVDAESDLADATLYQVGKDAADFSDTTFEYTGKPFSYGSSEGNVGLLYKGEALKNVSAVEFYGNKGKVADLKNAGTYTVVVEMTDGKKVTLNEKLTISKIDLSKAKYEFGTSGATFGDRKIVKIDGFDDESAIANLFDIECAWPNPMDGNAKGEYKYTVKVKANADKATAANFEGEGAAVNVNAGTTIGAKNFKYGNDQLPETKTIDLSAGEKFDLSKISVDRDGSNKLDKSFVKVTVLDKDGNVVDASKLNETGVWTVKVSVDAAATEYMYAGEATCKVTVTNGMIATEDVLFALDGKAVNGTASVKYDGTDVLKKLSVSAKAGDKQLVQGTDFDLKVVKDGAEVKEAVEAGVYTITLTSDKYDFAAKKEQLVLTIDSIQANDFQVAAASLLHGEEGSKKIGYTGEAIAPVVQYDTGEKDSDTKVIWKDLPAGSYALTLEYAEKDKNGKPGTFKKVKEMKELGFYKVSVKDAVKDDSIAISGKELGTFEVVEGKVFADVKPGDWFYDYVYAASDDKVKYMTGIGGTELFAPNQTTTRAMAATVLSRMAVFEGAKAGDYMNPFTDVAYTANPDKDPWYANAVLWAASTGVVTGYPGTTEFRPGNDVTRAEFCIMMQRYAAATGQGKALAAGEADEILAKYEDGAAVADWAKEPVAWAVKNEIFGGYKVLNPEGNITRAEMAKMAVAFQAEPLKIEK</sequence>
<dbReference type="Proteomes" id="UP000267368">
    <property type="component" value="Unassembled WGS sequence"/>
</dbReference>
<dbReference type="EMBL" id="QICB01000002">
    <property type="protein sequence ID" value="RNL20630.1"/>
    <property type="molecule type" value="Genomic_DNA"/>
</dbReference>
<feature type="domain" description="SLH" evidence="1">
    <location>
        <begin position="819"/>
        <end position="878"/>
    </location>
</feature>
<dbReference type="Pfam" id="PF00395">
    <property type="entry name" value="SLH"/>
    <property type="match status" value="3"/>
</dbReference>